<dbReference type="Proteomes" id="UP000253740">
    <property type="component" value="Unassembled WGS sequence"/>
</dbReference>
<evidence type="ECO:0000313" key="2">
    <source>
        <dbReference type="EMBL" id="GAN45994.1"/>
    </source>
</evidence>
<evidence type="ECO:0000313" key="4">
    <source>
        <dbReference type="Proteomes" id="UP000253740"/>
    </source>
</evidence>
<sequence length="147" mass="16443">MGKTWVLVADRVRARLFELESGNAALNEVEAFVNPEGRDPAGSRGDMRPTRSIESVGGARHAIEPHTTPETKYAERFARRLHDALEQGRVQHRYDQLVLVAPPRFLGALHGALGKNVRSHVVAEVRRNLTAMTPEQIRVHIGERALR</sequence>
<proteinExistence type="predicted"/>
<accession>A0A0K8QQE8</accession>
<dbReference type="HOGENOM" id="CLU_105864_2_1_6"/>
<dbReference type="RefSeq" id="WP_062537500.1">
    <property type="nucleotide sequence ID" value="NZ_DF970239.1"/>
</dbReference>
<dbReference type="Pfam" id="PF10116">
    <property type="entry name" value="Host_attach"/>
    <property type="match status" value="1"/>
</dbReference>
<feature type="region of interest" description="Disordered" evidence="1">
    <location>
        <begin position="35"/>
        <end position="69"/>
    </location>
</feature>
<dbReference type="EMBL" id="DF952466">
    <property type="protein sequence ID" value="GAN45994.1"/>
    <property type="molecule type" value="Genomic_DNA"/>
</dbReference>
<feature type="compositionally biased region" description="Basic and acidic residues" evidence="1">
    <location>
        <begin position="36"/>
        <end position="51"/>
    </location>
</feature>
<reference evidence="2" key="1">
    <citation type="submission" date="2015-03" db="EMBL/GenBank/DDBJ databases">
        <title>Draft genome sequence of Mizugakiibacter sediminis skMP5.</title>
        <authorList>
            <person name="Watanabe T."/>
            <person name="Kojima H."/>
            <person name="Fukui M."/>
        </authorList>
    </citation>
    <scope>NUCLEOTIDE SEQUENCE</scope>
    <source>
        <strain evidence="2">SkMP5</strain>
    </source>
</reference>
<evidence type="ECO:0000313" key="3">
    <source>
        <dbReference type="EMBL" id="GAP66936.1"/>
    </source>
</evidence>
<gene>
    <name evidence="2" type="ORF">MBSD_2604</name>
    <name evidence="3" type="ORF">MBSD_n2252</name>
</gene>
<dbReference type="STRING" id="1475481.GCA_000953855_02298"/>
<dbReference type="EMBL" id="DF970239">
    <property type="protein sequence ID" value="GAP66936.1"/>
    <property type="molecule type" value="Genomic_DNA"/>
</dbReference>
<name>A0A0K8QQE8_9GAMM</name>
<dbReference type="InterPro" id="IPR019291">
    <property type="entry name" value="Host_attachment_protein"/>
</dbReference>
<protein>
    <submittedName>
        <fullName evidence="3">Protein required for attachment to host cells</fullName>
    </submittedName>
</protein>
<keyword evidence="4" id="KW-1185">Reference proteome</keyword>
<evidence type="ECO:0000256" key="1">
    <source>
        <dbReference type="SAM" id="MobiDB-lite"/>
    </source>
</evidence>
<organism evidence="3">
    <name type="scientific">Mizugakiibacter sediminis</name>
    <dbReference type="NCBI Taxonomy" id="1475481"/>
    <lineage>
        <taxon>Bacteria</taxon>
        <taxon>Pseudomonadati</taxon>
        <taxon>Pseudomonadota</taxon>
        <taxon>Gammaproteobacteria</taxon>
        <taxon>Lysobacterales</taxon>
        <taxon>Rhodanobacteraceae</taxon>
        <taxon>Mizugakiibacter</taxon>
    </lineage>
</organism>
<reference evidence="3" key="2">
    <citation type="submission" date="2015-08" db="EMBL/GenBank/DDBJ databases">
        <title>Complete DNA Sequence of Pseudomonas syringae pv. actinidiae, the Causal Agent of Kiwifruit Canker Disease.</title>
        <authorList>
            <person name="Rikkerink E.H.A."/>
            <person name="Fineran P.C."/>
        </authorList>
    </citation>
    <scope>NUCLEOTIDE SEQUENCE</scope>
    <source>
        <strain evidence="3">SkMP5</strain>
    </source>
</reference>
<dbReference type="AlphaFoldDB" id="A0A0K8QQE8"/>